<dbReference type="Proteomes" id="UP000823388">
    <property type="component" value="Chromosome 7N"/>
</dbReference>
<evidence type="ECO:0000256" key="6">
    <source>
        <dbReference type="SAM" id="MobiDB-lite"/>
    </source>
</evidence>
<name>A0A8T0Q2Y7_PANVG</name>
<dbReference type="EMBL" id="CM029050">
    <property type="protein sequence ID" value="KAG2567019.1"/>
    <property type="molecule type" value="Genomic_DNA"/>
</dbReference>
<dbReference type="GO" id="GO:0046872">
    <property type="term" value="F:metal ion binding"/>
    <property type="evidence" value="ECO:0007669"/>
    <property type="project" value="UniProtKB-KW"/>
</dbReference>
<evidence type="ECO:0000313" key="8">
    <source>
        <dbReference type="Proteomes" id="UP000823388"/>
    </source>
</evidence>
<keyword evidence="2" id="KW-0547">Nucleotide-binding</keyword>
<proteinExistence type="predicted"/>
<dbReference type="Pfam" id="PF10609">
    <property type="entry name" value="ParA"/>
    <property type="match status" value="2"/>
</dbReference>
<gene>
    <name evidence="7" type="ORF">PVAP13_7NG226217</name>
</gene>
<keyword evidence="5" id="KW-0411">Iron-sulfur</keyword>
<keyword evidence="3" id="KW-0067">ATP-binding</keyword>
<dbReference type="InterPro" id="IPR019591">
    <property type="entry name" value="Mrp/NBP35_ATP-bd"/>
</dbReference>
<keyword evidence="8" id="KW-1185">Reference proteome</keyword>
<comment type="caution">
    <text evidence="7">The sequence shown here is derived from an EMBL/GenBank/DDBJ whole genome shotgun (WGS) entry which is preliminary data.</text>
</comment>
<dbReference type="GO" id="GO:0140663">
    <property type="term" value="F:ATP-dependent FeS chaperone activity"/>
    <property type="evidence" value="ECO:0007669"/>
    <property type="project" value="InterPro"/>
</dbReference>
<keyword evidence="4" id="KW-0408">Iron</keyword>
<evidence type="ECO:0000256" key="5">
    <source>
        <dbReference type="ARBA" id="ARBA00023014"/>
    </source>
</evidence>
<evidence type="ECO:0000256" key="1">
    <source>
        <dbReference type="ARBA" id="ARBA00022723"/>
    </source>
</evidence>
<dbReference type="GO" id="GO:0005524">
    <property type="term" value="F:ATP binding"/>
    <property type="evidence" value="ECO:0007669"/>
    <property type="project" value="UniProtKB-KW"/>
</dbReference>
<dbReference type="GO" id="GO:0016226">
    <property type="term" value="P:iron-sulfur cluster assembly"/>
    <property type="evidence" value="ECO:0007669"/>
    <property type="project" value="InterPro"/>
</dbReference>
<dbReference type="PANTHER" id="PTHR23264">
    <property type="entry name" value="NUCLEOTIDE-BINDING PROTEIN NBP35 YEAST -RELATED"/>
    <property type="match status" value="1"/>
</dbReference>
<dbReference type="InterPro" id="IPR027417">
    <property type="entry name" value="P-loop_NTPase"/>
</dbReference>
<evidence type="ECO:0000256" key="3">
    <source>
        <dbReference type="ARBA" id="ARBA00022840"/>
    </source>
</evidence>
<accession>A0A8T0Q2Y7</accession>
<dbReference type="SUPFAM" id="SSF52540">
    <property type="entry name" value="P-loop containing nucleoside triphosphate hydrolases"/>
    <property type="match status" value="1"/>
</dbReference>
<dbReference type="GO" id="GO:0005829">
    <property type="term" value="C:cytosol"/>
    <property type="evidence" value="ECO:0007669"/>
    <property type="project" value="TreeGrafter"/>
</dbReference>
<evidence type="ECO:0000256" key="4">
    <source>
        <dbReference type="ARBA" id="ARBA00023004"/>
    </source>
</evidence>
<dbReference type="PANTHER" id="PTHR23264:SF19">
    <property type="entry name" value="CYTOSOLIC FE-S CLUSTER ASSEMBLY FACTOR NUBP2"/>
    <property type="match status" value="1"/>
</dbReference>
<keyword evidence="1" id="KW-0479">Metal-binding</keyword>
<reference evidence="7" key="1">
    <citation type="submission" date="2020-05" db="EMBL/GenBank/DDBJ databases">
        <title>WGS assembly of Panicum virgatum.</title>
        <authorList>
            <person name="Lovell J.T."/>
            <person name="Jenkins J."/>
            <person name="Shu S."/>
            <person name="Juenger T.E."/>
            <person name="Schmutz J."/>
        </authorList>
    </citation>
    <scope>NUCLEOTIDE SEQUENCE</scope>
    <source>
        <strain evidence="7">AP13</strain>
    </source>
</reference>
<sequence>MESGGGGNVPEDANDLGGARGVPPNQQVCATAPKGPDLDLLAITERMSTVKHKIPVMSGKGGVGKSTFSTQLSFALAEMDNEFFFFDNMDCEVGLLDIDICGPSIAMLGLEGQCIHQSNFSWQPVWTLDENISIVQYLKSAGIDGVIIVTTRQQVSLIDVRKGINFCKMAGFPVLAPGETDVTEWALNYIKEKVPDLLSVIACSEAFEAVPMDPQLGKAEEEGRSCFTDQNCSANAPALEQIMEKLLKP</sequence>
<evidence type="ECO:0000256" key="2">
    <source>
        <dbReference type="ARBA" id="ARBA00022741"/>
    </source>
</evidence>
<feature type="region of interest" description="Disordered" evidence="6">
    <location>
        <begin position="1"/>
        <end position="33"/>
    </location>
</feature>
<dbReference type="GO" id="GO:0051536">
    <property type="term" value="F:iron-sulfur cluster binding"/>
    <property type="evidence" value="ECO:0007669"/>
    <property type="project" value="UniProtKB-KW"/>
</dbReference>
<organism evidence="7 8">
    <name type="scientific">Panicum virgatum</name>
    <name type="common">Blackwell switchgrass</name>
    <dbReference type="NCBI Taxonomy" id="38727"/>
    <lineage>
        <taxon>Eukaryota</taxon>
        <taxon>Viridiplantae</taxon>
        <taxon>Streptophyta</taxon>
        <taxon>Embryophyta</taxon>
        <taxon>Tracheophyta</taxon>
        <taxon>Spermatophyta</taxon>
        <taxon>Magnoliopsida</taxon>
        <taxon>Liliopsida</taxon>
        <taxon>Poales</taxon>
        <taxon>Poaceae</taxon>
        <taxon>PACMAD clade</taxon>
        <taxon>Panicoideae</taxon>
        <taxon>Panicodae</taxon>
        <taxon>Paniceae</taxon>
        <taxon>Panicinae</taxon>
        <taxon>Panicum</taxon>
        <taxon>Panicum sect. Hiantes</taxon>
    </lineage>
</organism>
<evidence type="ECO:0000313" key="7">
    <source>
        <dbReference type="EMBL" id="KAG2567019.1"/>
    </source>
</evidence>
<dbReference type="Gene3D" id="3.40.50.300">
    <property type="entry name" value="P-loop containing nucleotide triphosphate hydrolases"/>
    <property type="match status" value="2"/>
</dbReference>
<protein>
    <submittedName>
        <fullName evidence="7">Uncharacterized protein</fullName>
    </submittedName>
</protein>
<dbReference type="InterPro" id="IPR033756">
    <property type="entry name" value="YlxH/NBP35"/>
</dbReference>
<dbReference type="AlphaFoldDB" id="A0A8T0Q2Y7"/>